<dbReference type="OrthoDB" id="2663223at2759"/>
<dbReference type="AlphaFoldDB" id="A0A6A5KHT7"/>
<feature type="region of interest" description="Disordered" evidence="1">
    <location>
        <begin position="38"/>
        <end position="68"/>
    </location>
</feature>
<protein>
    <submittedName>
        <fullName evidence="2">Uncharacterized protein</fullName>
    </submittedName>
</protein>
<dbReference type="Proteomes" id="UP000800040">
    <property type="component" value="Unassembled WGS sequence"/>
</dbReference>
<gene>
    <name evidence="2" type="ORF">BDW02DRAFT_83026</name>
</gene>
<dbReference type="EMBL" id="ML975257">
    <property type="protein sequence ID" value="KAF1837875.1"/>
    <property type="molecule type" value="Genomic_DNA"/>
</dbReference>
<sequence length="174" mass="19072">MATPEPTTVLLKDSASWPFWYAQLKVQAKERGIWDEINPEGADATPIHAQEPTIPTKGTPPSRAPSNDLPADAAAAQISNNAAAREIYAREIRAVDQQYIERIQEYKLSSANHSAKAAKLQNISTWINSTVSKEIMGPIMILLSVSQPTVQNKLRLLKDDLAPIDSNGYGSYLS</sequence>
<name>A0A6A5KHT7_9PLEO</name>
<evidence type="ECO:0000313" key="2">
    <source>
        <dbReference type="EMBL" id="KAF1837875.1"/>
    </source>
</evidence>
<keyword evidence="3" id="KW-1185">Reference proteome</keyword>
<reference evidence="2" key="1">
    <citation type="submission" date="2020-01" db="EMBL/GenBank/DDBJ databases">
        <authorList>
            <consortium name="DOE Joint Genome Institute"/>
            <person name="Haridas S."/>
            <person name="Albert R."/>
            <person name="Binder M."/>
            <person name="Bloem J."/>
            <person name="Labutti K."/>
            <person name="Salamov A."/>
            <person name="Andreopoulos B."/>
            <person name="Baker S.E."/>
            <person name="Barry K."/>
            <person name="Bills G."/>
            <person name="Bluhm B.H."/>
            <person name="Cannon C."/>
            <person name="Castanera R."/>
            <person name="Culley D.E."/>
            <person name="Daum C."/>
            <person name="Ezra D."/>
            <person name="Gonzalez J.B."/>
            <person name="Henrissat B."/>
            <person name="Kuo A."/>
            <person name="Liang C."/>
            <person name="Lipzen A."/>
            <person name="Lutzoni F."/>
            <person name="Magnuson J."/>
            <person name="Mondo S."/>
            <person name="Nolan M."/>
            <person name="Ohm R."/>
            <person name="Pangilinan J."/>
            <person name="Park H.-J."/>
            <person name="Ramirez L."/>
            <person name="Alfaro M."/>
            <person name="Sun H."/>
            <person name="Tritt A."/>
            <person name="Yoshinaga Y."/>
            <person name="Zwiers L.-H."/>
            <person name="Turgeon B.G."/>
            <person name="Goodwin S.B."/>
            <person name="Spatafora J.W."/>
            <person name="Crous P.W."/>
            <person name="Grigoriev I.V."/>
        </authorList>
    </citation>
    <scope>NUCLEOTIDE SEQUENCE</scope>
    <source>
        <strain evidence="2">P77</strain>
    </source>
</reference>
<evidence type="ECO:0000256" key="1">
    <source>
        <dbReference type="SAM" id="MobiDB-lite"/>
    </source>
</evidence>
<organism evidence="2 3">
    <name type="scientific">Decorospora gaudefroyi</name>
    <dbReference type="NCBI Taxonomy" id="184978"/>
    <lineage>
        <taxon>Eukaryota</taxon>
        <taxon>Fungi</taxon>
        <taxon>Dikarya</taxon>
        <taxon>Ascomycota</taxon>
        <taxon>Pezizomycotina</taxon>
        <taxon>Dothideomycetes</taxon>
        <taxon>Pleosporomycetidae</taxon>
        <taxon>Pleosporales</taxon>
        <taxon>Pleosporineae</taxon>
        <taxon>Pleosporaceae</taxon>
        <taxon>Decorospora</taxon>
    </lineage>
</organism>
<evidence type="ECO:0000313" key="3">
    <source>
        <dbReference type="Proteomes" id="UP000800040"/>
    </source>
</evidence>
<proteinExistence type="predicted"/>
<accession>A0A6A5KHT7</accession>